<accession>A0A2N5EAR8</accession>
<dbReference type="InterPro" id="IPR001932">
    <property type="entry name" value="PPM-type_phosphatase-like_dom"/>
</dbReference>
<dbReference type="SMART" id="SM00332">
    <property type="entry name" value="PP2Cc"/>
    <property type="match status" value="1"/>
</dbReference>
<feature type="region of interest" description="Disordered" evidence="1">
    <location>
        <begin position="1"/>
        <end position="20"/>
    </location>
</feature>
<dbReference type="CDD" id="cd00143">
    <property type="entry name" value="PP2Cc"/>
    <property type="match status" value="1"/>
</dbReference>
<dbReference type="PROSITE" id="PS51746">
    <property type="entry name" value="PPM_2"/>
    <property type="match status" value="1"/>
</dbReference>
<comment type="caution">
    <text evidence="3">The sequence shown here is derived from an EMBL/GenBank/DDBJ whole genome shotgun (WGS) entry which is preliminary data.</text>
</comment>
<dbReference type="Gene3D" id="3.60.40.10">
    <property type="entry name" value="PPM-type phosphatase domain"/>
    <property type="match status" value="1"/>
</dbReference>
<dbReference type="SUPFAM" id="SSF81606">
    <property type="entry name" value="PP2C-like"/>
    <property type="match status" value="1"/>
</dbReference>
<protein>
    <submittedName>
        <fullName evidence="3">Serine/threonine phosphatase</fullName>
    </submittedName>
</protein>
<proteinExistence type="predicted"/>
<feature type="domain" description="PPM-type phosphatase" evidence="2">
    <location>
        <begin position="4"/>
        <end position="266"/>
    </location>
</feature>
<dbReference type="InterPro" id="IPR036457">
    <property type="entry name" value="PPM-type-like_dom_sf"/>
</dbReference>
<sequence>MNITIATTSHQGTRATNQDQTGEIIGRRSACFVVCDGIAGLPGGEVAAKIARDTILENFDGEQHLDAQSIRRYVTGANAAIRARQREEAELAKMGTTMVSLFIDRDYSLAYWAHAGDSRLYLFRRGYLFDVTTDHSLVQQMKDAGFSTQGINSNLLYFALGLNEARDASYSDVLQLEDGDVFLLCTDGFWHSFSEAELEQSLHMVNSPGEWIALMERAWLNQEAPAESNTVKNRGVDNRSVDNRSVDNRSIDNYSVDNYSAIAVWVGSPQETTLMHSLPDAGRFMPSKLG</sequence>
<evidence type="ECO:0000256" key="1">
    <source>
        <dbReference type="SAM" id="MobiDB-lite"/>
    </source>
</evidence>
<gene>
    <name evidence="3" type="ORF">CYR32_03140</name>
</gene>
<dbReference type="EMBL" id="PJZH01000002">
    <property type="protein sequence ID" value="PLR39232.1"/>
    <property type="molecule type" value="Genomic_DNA"/>
</dbReference>
<dbReference type="Proteomes" id="UP000234503">
    <property type="component" value="Unassembled WGS sequence"/>
</dbReference>
<dbReference type="RefSeq" id="WP_101822503.1">
    <property type="nucleotide sequence ID" value="NZ_PJZH01000002.1"/>
</dbReference>
<evidence type="ECO:0000259" key="2">
    <source>
        <dbReference type="PROSITE" id="PS51746"/>
    </source>
</evidence>
<reference evidence="3 4" key="1">
    <citation type="submission" date="2017-12" db="EMBL/GenBank/DDBJ databases">
        <title>Characterization of six clinical isolates of Enterochimera gen. nov., a novel genus of the Yersiniaciae family and the three species Enterochimera arupensis sp. nov., Enterochimera coloradensis sp. nov, and Enterochimera californica sp. nov.</title>
        <authorList>
            <person name="Rossi A."/>
            <person name="Fisher M."/>
        </authorList>
    </citation>
    <scope>NUCLEOTIDE SEQUENCE [LARGE SCALE GENOMIC DNA]</scope>
    <source>
        <strain evidence="4">2016-Iso4</strain>
    </source>
</reference>
<dbReference type="OrthoDB" id="9801841at2"/>
<organism evidence="3 4">
    <name type="scientific">Chimaeribacter coloradensis</name>
    <dbReference type="NCBI Taxonomy" id="2060068"/>
    <lineage>
        <taxon>Bacteria</taxon>
        <taxon>Pseudomonadati</taxon>
        <taxon>Pseudomonadota</taxon>
        <taxon>Gammaproteobacteria</taxon>
        <taxon>Enterobacterales</taxon>
        <taxon>Yersiniaceae</taxon>
        <taxon>Chimaeribacter</taxon>
    </lineage>
</organism>
<dbReference type="AlphaFoldDB" id="A0A2N5EAR8"/>
<dbReference type="Pfam" id="PF13672">
    <property type="entry name" value="PP2C_2"/>
    <property type="match status" value="1"/>
</dbReference>
<evidence type="ECO:0000313" key="4">
    <source>
        <dbReference type="Proteomes" id="UP000234503"/>
    </source>
</evidence>
<keyword evidence="4" id="KW-1185">Reference proteome</keyword>
<name>A0A2N5EAR8_9GAMM</name>
<evidence type="ECO:0000313" key="3">
    <source>
        <dbReference type="EMBL" id="PLR39232.1"/>
    </source>
</evidence>
<dbReference type="SMART" id="SM00331">
    <property type="entry name" value="PP2C_SIG"/>
    <property type="match status" value="1"/>
</dbReference>